<evidence type="ECO:0000256" key="6">
    <source>
        <dbReference type="SAM" id="Phobius"/>
    </source>
</evidence>
<keyword evidence="9" id="KW-1185">Reference proteome</keyword>
<evidence type="ECO:0000259" key="7">
    <source>
        <dbReference type="Pfam" id="PF02656"/>
    </source>
</evidence>
<feature type="transmembrane region" description="Helical" evidence="6">
    <location>
        <begin position="59"/>
        <end position="77"/>
    </location>
</feature>
<name>A0A5C1ACL6_9BACT</name>
<feature type="transmembrane region" description="Helical" evidence="6">
    <location>
        <begin position="97"/>
        <end position="122"/>
    </location>
</feature>
<evidence type="ECO:0000256" key="2">
    <source>
        <dbReference type="ARBA" id="ARBA00022475"/>
    </source>
</evidence>
<dbReference type="Proteomes" id="UP000324974">
    <property type="component" value="Chromosome"/>
</dbReference>
<proteinExistence type="predicted"/>
<comment type="subcellular location">
    <subcellularLocation>
        <location evidence="1">Cell membrane</location>
        <topology evidence="1">Multi-pass membrane protein</topology>
    </subcellularLocation>
</comment>
<feature type="domain" description="DUF202" evidence="7">
    <location>
        <begin position="10"/>
        <end position="83"/>
    </location>
</feature>
<feature type="transmembrane region" description="Helical" evidence="6">
    <location>
        <begin position="21"/>
        <end position="47"/>
    </location>
</feature>
<sequence>MQRPEDADPRIYFAAERTLLAWVRTALGVIGLGFVVTRFGVFLHLIARPENHPTPSVNSTAIGVSLVVLGTLTMLGATAQYVRFCRELTPLQRPARYWTGFATTVASGLALIGAILATYLALT</sequence>
<dbReference type="AlphaFoldDB" id="A0A5C1ACL6"/>
<dbReference type="KEGG" id="lrs:PX52LOC_02661"/>
<keyword evidence="4 6" id="KW-1133">Transmembrane helix</keyword>
<evidence type="ECO:0000256" key="5">
    <source>
        <dbReference type="ARBA" id="ARBA00023136"/>
    </source>
</evidence>
<dbReference type="OrthoDB" id="582337at2"/>
<dbReference type="RefSeq" id="WP_149110510.1">
    <property type="nucleotide sequence ID" value="NZ_CP042425.1"/>
</dbReference>
<evidence type="ECO:0000256" key="4">
    <source>
        <dbReference type="ARBA" id="ARBA00022989"/>
    </source>
</evidence>
<evidence type="ECO:0000313" key="8">
    <source>
        <dbReference type="EMBL" id="QEL15726.1"/>
    </source>
</evidence>
<gene>
    <name evidence="8" type="ORF">PX52LOC_02661</name>
</gene>
<evidence type="ECO:0000256" key="3">
    <source>
        <dbReference type="ARBA" id="ARBA00022692"/>
    </source>
</evidence>
<accession>A0A5C1ACL6</accession>
<protein>
    <recommendedName>
        <fullName evidence="7">DUF202 domain-containing protein</fullName>
    </recommendedName>
</protein>
<dbReference type="EMBL" id="CP042425">
    <property type="protein sequence ID" value="QEL15726.1"/>
    <property type="molecule type" value="Genomic_DNA"/>
</dbReference>
<dbReference type="InterPro" id="IPR052053">
    <property type="entry name" value="IM_YidH-like"/>
</dbReference>
<evidence type="ECO:0000256" key="1">
    <source>
        <dbReference type="ARBA" id="ARBA00004651"/>
    </source>
</evidence>
<keyword evidence="2" id="KW-1003">Cell membrane</keyword>
<reference evidence="9" key="1">
    <citation type="submission" date="2019-08" db="EMBL/GenBank/DDBJ databases">
        <title>Limnoglobus roseus gen. nov., sp. nov., a novel freshwater planctomycete with a giant genome from the family Gemmataceae.</title>
        <authorList>
            <person name="Kulichevskaya I.S."/>
            <person name="Naumoff D.G."/>
            <person name="Miroshnikov K."/>
            <person name="Ivanova A."/>
            <person name="Philippov D.A."/>
            <person name="Hakobyan A."/>
            <person name="Rijpstra I.C."/>
            <person name="Sinninghe Damste J.S."/>
            <person name="Liesack W."/>
            <person name="Dedysh S.N."/>
        </authorList>
    </citation>
    <scope>NUCLEOTIDE SEQUENCE [LARGE SCALE GENOMIC DNA]</scope>
    <source>
        <strain evidence="9">PX52</strain>
    </source>
</reference>
<evidence type="ECO:0000313" key="9">
    <source>
        <dbReference type="Proteomes" id="UP000324974"/>
    </source>
</evidence>
<keyword evidence="3 6" id="KW-0812">Transmembrane</keyword>
<dbReference type="GO" id="GO:0005886">
    <property type="term" value="C:plasma membrane"/>
    <property type="evidence" value="ECO:0007669"/>
    <property type="project" value="UniProtKB-SubCell"/>
</dbReference>
<dbReference type="InterPro" id="IPR003807">
    <property type="entry name" value="DUF202"/>
</dbReference>
<dbReference type="Pfam" id="PF02656">
    <property type="entry name" value="DUF202"/>
    <property type="match status" value="1"/>
</dbReference>
<dbReference type="PANTHER" id="PTHR34187:SF2">
    <property type="entry name" value="DUF202 DOMAIN-CONTAINING PROTEIN"/>
    <property type="match status" value="1"/>
</dbReference>
<organism evidence="8 9">
    <name type="scientific">Limnoglobus roseus</name>
    <dbReference type="NCBI Taxonomy" id="2598579"/>
    <lineage>
        <taxon>Bacteria</taxon>
        <taxon>Pseudomonadati</taxon>
        <taxon>Planctomycetota</taxon>
        <taxon>Planctomycetia</taxon>
        <taxon>Gemmatales</taxon>
        <taxon>Gemmataceae</taxon>
        <taxon>Limnoglobus</taxon>
    </lineage>
</organism>
<dbReference type="PANTHER" id="PTHR34187">
    <property type="entry name" value="FGR18P"/>
    <property type="match status" value="1"/>
</dbReference>
<keyword evidence="5 6" id="KW-0472">Membrane</keyword>